<comment type="caution">
    <text evidence="1">The sequence shown here is derived from an EMBL/GenBank/DDBJ whole genome shotgun (WGS) entry which is preliminary data.</text>
</comment>
<feature type="non-terminal residue" evidence="1">
    <location>
        <position position="1"/>
    </location>
</feature>
<protein>
    <submittedName>
        <fullName evidence="1">Uncharacterized protein</fullName>
    </submittedName>
</protein>
<dbReference type="Proteomes" id="UP001303222">
    <property type="component" value="Unassembled WGS sequence"/>
</dbReference>
<proteinExistence type="predicted"/>
<evidence type="ECO:0000313" key="1">
    <source>
        <dbReference type="EMBL" id="KAK3954014.1"/>
    </source>
</evidence>
<accession>A0AAN6NZW8</accession>
<dbReference type="EMBL" id="MU859096">
    <property type="protein sequence ID" value="KAK3954014.1"/>
    <property type="molecule type" value="Genomic_DNA"/>
</dbReference>
<dbReference type="AlphaFoldDB" id="A0AAN6NZW8"/>
<organism evidence="1 2">
    <name type="scientific">Pseudoneurospora amorphoporcata</name>
    <dbReference type="NCBI Taxonomy" id="241081"/>
    <lineage>
        <taxon>Eukaryota</taxon>
        <taxon>Fungi</taxon>
        <taxon>Dikarya</taxon>
        <taxon>Ascomycota</taxon>
        <taxon>Pezizomycotina</taxon>
        <taxon>Sordariomycetes</taxon>
        <taxon>Sordariomycetidae</taxon>
        <taxon>Sordariales</taxon>
        <taxon>Sordariaceae</taxon>
        <taxon>Pseudoneurospora</taxon>
    </lineage>
</organism>
<name>A0AAN6NZW8_9PEZI</name>
<evidence type="ECO:0000313" key="2">
    <source>
        <dbReference type="Proteomes" id="UP001303222"/>
    </source>
</evidence>
<reference evidence="1" key="2">
    <citation type="submission" date="2023-06" db="EMBL/GenBank/DDBJ databases">
        <authorList>
            <consortium name="Lawrence Berkeley National Laboratory"/>
            <person name="Mondo S.J."/>
            <person name="Hensen N."/>
            <person name="Bonometti L."/>
            <person name="Westerberg I."/>
            <person name="Brannstrom I.O."/>
            <person name="Guillou S."/>
            <person name="Cros-Aarteil S."/>
            <person name="Calhoun S."/>
            <person name="Haridas S."/>
            <person name="Kuo A."/>
            <person name="Pangilinan J."/>
            <person name="Riley R."/>
            <person name="Labutti K."/>
            <person name="Andreopoulos B."/>
            <person name="Lipzen A."/>
            <person name="Chen C."/>
            <person name="Yanf M."/>
            <person name="Daum C."/>
            <person name="Ng V."/>
            <person name="Clum A."/>
            <person name="Steindorff A."/>
            <person name="Ohm R."/>
            <person name="Martin F."/>
            <person name="Silar P."/>
            <person name="Natvig D."/>
            <person name="Lalanne C."/>
            <person name="Gautier V."/>
            <person name="Ament-Velasquez S.L."/>
            <person name="Kruys A."/>
            <person name="Hutchinson M.I."/>
            <person name="Powell A.J."/>
            <person name="Barry K."/>
            <person name="Miller A.N."/>
            <person name="Grigoriev I.V."/>
            <person name="Debuchy R."/>
            <person name="Gladieux P."/>
            <person name="Thoren M.H."/>
            <person name="Johannesson H."/>
        </authorList>
    </citation>
    <scope>NUCLEOTIDE SEQUENCE</scope>
    <source>
        <strain evidence="1">CBS 626.80</strain>
    </source>
</reference>
<sequence length="84" mass="9070">PGTCQPAPPLLSLSGTPLPIKTTLFDTVHLNFNPAVPMPLRLNFCVCTWRAWDVELISPLGNLLCLALSSGYLLVDAGIVLMNH</sequence>
<feature type="non-terminal residue" evidence="1">
    <location>
        <position position="84"/>
    </location>
</feature>
<reference evidence="1" key="1">
    <citation type="journal article" date="2023" name="Mol. Phylogenet. Evol.">
        <title>Genome-scale phylogeny and comparative genomics of the fungal order Sordariales.</title>
        <authorList>
            <person name="Hensen N."/>
            <person name="Bonometti L."/>
            <person name="Westerberg I."/>
            <person name="Brannstrom I.O."/>
            <person name="Guillou S."/>
            <person name="Cros-Aarteil S."/>
            <person name="Calhoun S."/>
            <person name="Haridas S."/>
            <person name="Kuo A."/>
            <person name="Mondo S."/>
            <person name="Pangilinan J."/>
            <person name="Riley R."/>
            <person name="LaButti K."/>
            <person name="Andreopoulos B."/>
            <person name="Lipzen A."/>
            <person name="Chen C."/>
            <person name="Yan M."/>
            <person name="Daum C."/>
            <person name="Ng V."/>
            <person name="Clum A."/>
            <person name="Steindorff A."/>
            <person name="Ohm R.A."/>
            <person name="Martin F."/>
            <person name="Silar P."/>
            <person name="Natvig D.O."/>
            <person name="Lalanne C."/>
            <person name="Gautier V."/>
            <person name="Ament-Velasquez S.L."/>
            <person name="Kruys A."/>
            <person name="Hutchinson M.I."/>
            <person name="Powell A.J."/>
            <person name="Barry K."/>
            <person name="Miller A.N."/>
            <person name="Grigoriev I.V."/>
            <person name="Debuchy R."/>
            <person name="Gladieux P."/>
            <person name="Hiltunen Thoren M."/>
            <person name="Johannesson H."/>
        </authorList>
    </citation>
    <scope>NUCLEOTIDE SEQUENCE</scope>
    <source>
        <strain evidence="1">CBS 626.80</strain>
    </source>
</reference>
<keyword evidence="2" id="KW-1185">Reference proteome</keyword>
<gene>
    <name evidence="1" type="ORF">QBC32DRAFT_186694</name>
</gene>